<sequence>QDLDKSITFHREALALQPAGCMDWIESFKNLVDGLSICFQHRSNVQDLDKSTVLCKEALA</sequence>
<feature type="non-terminal residue" evidence="1">
    <location>
        <position position="60"/>
    </location>
</feature>
<dbReference type="OrthoDB" id="10595061at2759"/>
<evidence type="ECO:0000313" key="1">
    <source>
        <dbReference type="EMBL" id="KAG1799105.1"/>
    </source>
</evidence>
<dbReference type="AlphaFoldDB" id="A0A9P7DNE0"/>
<dbReference type="RefSeq" id="XP_041185682.1">
    <property type="nucleotide sequence ID" value="XM_041329477.1"/>
</dbReference>
<dbReference type="GeneID" id="64623494"/>
<feature type="non-terminal residue" evidence="1">
    <location>
        <position position="1"/>
    </location>
</feature>
<name>A0A9P7DNE0_9AGAM</name>
<organism evidence="1 2">
    <name type="scientific">Suillus subaureus</name>
    <dbReference type="NCBI Taxonomy" id="48587"/>
    <lineage>
        <taxon>Eukaryota</taxon>
        <taxon>Fungi</taxon>
        <taxon>Dikarya</taxon>
        <taxon>Basidiomycota</taxon>
        <taxon>Agaricomycotina</taxon>
        <taxon>Agaricomycetes</taxon>
        <taxon>Agaricomycetidae</taxon>
        <taxon>Boletales</taxon>
        <taxon>Suillineae</taxon>
        <taxon>Suillaceae</taxon>
        <taxon>Suillus</taxon>
    </lineage>
</organism>
<proteinExistence type="predicted"/>
<comment type="caution">
    <text evidence="1">The sequence shown here is derived from an EMBL/GenBank/DDBJ whole genome shotgun (WGS) entry which is preliminary data.</text>
</comment>
<protein>
    <submittedName>
        <fullName evidence="1">Uncharacterized protein</fullName>
    </submittedName>
</protein>
<dbReference type="EMBL" id="JABBWG010000154">
    <property type="protein sequence ID" value="KAG1799105.1"/>
    <property type="molecule type" value="Genomic_DNA"/>
</dbReference>
<accession>A0A9P7DNE0</accession>
<dbReference type="Proteomes" id="UP000807769">
    <property type="component" value="Unassembled WGS sequence"/>
</dbReference>
<keyword evidence="2" id="KW-1185">Reference proteome</keyword>
<gene>
    <name evidence="1" type="ORF">BJ212DRAFT_1229139</name>
</gene>
<reference evidence="1" key="1">
    <citation type="journal article" date="2020" name="New Phytol.">
        <title>Comparative genomics reveals dynamic genome evolution in host specialist ectomycorrhizal fungi.</title>
        <authorList>
            <person name="Lofgren L.A."/>
            <person name="Nguyen N.H."/>
            <person name="Vilgalys R."/>
            <person name="Ruytinx J."/>
            <person name="Liao H.L."/>
            <person name="Branco S."/>
            <person name="Kuo A."/>
            <person name="LaButti K."/>
            <person name="Lipzen A."/>
            <person name="Andreopoulos W."/>
            <person name="Pangilinan J."/>
            <person name="Riley R."/>
            <person name="Hundley H."/>
            <person name="Na H."/>
            <person name="Barry K."/>
            <person name="Grigoriev I.V."/>
            <person name="Stajich J.E."/>
            <person name="Kennedy P.G."/>
        </authorList>
    </citation>
    <scope>NUCLEOTIDE SEQUENCE</scope>
    <source>
        <strain evidence="1">MN1</strain>
    </source>
</reference>
<evidence type="ECO:0000313" key="2">
    <source>
        <dbReference type="Proteomes" id="UP000807769"/>
    </source>
</evidence>